<feature type="transmembrane region" description="Helical" evidence="10">
    <location>
        <begin position="453"/>
        <end position="478"/>
    </location>
</feature>
<evidence type="ECO:0000256" key="6">
    <source>
        <dbReference type="ARBA" id="ARBA00023136"/>
    </source>
</evidence>
<dbReference type="FunFam" id="1.20.1250.20:FF:000266">
    <property type="entry name" value="MFS multidrug transporter, putative"/>
    <property type="match status" value="1"/>
</dbReference>
<dbReference type="PANTHER" id="PTHR23502">
    <property type="entry name" value="MAJOR FACILITATOR SUPERFAMILY"/>
    <property type="match status" value="1"/>
</dbReference>
<sequence length="530" mass="57898">MTITHLEPTPMQSSQSPPRIDVTDAESQSRNPIASHFRLIIDQSGVCQSVISQEYSGAGTPDDPFVVDFLEHDARNPRTFSQTRKWTITLLQAMSAFTVAFVSTAYSGGIADIRETFGVSSEVGLLGLSLFVLGFALGPLLWAPLSELFGRRYLFISTYAVLVALNAGTVFVQNIQSLIVLRFLAGTIGSSPLTNAGAVISDMFTPAERGRATTLFAAAPFLGPSIGPIVSGFLGATAGWRWIEGLMAIMTGVLLIICCLSVPETYSPVLLRRRAEFLRKGTGKYYVSKFERHKGQQTMKQRYKVALCRPWVLLFTEPIVLMSSTYVAIVYGTLYMLFAAYPIVYQKHRGWSPGEGGLAFLGVIAGMALAIIYTLFEHGRYTRILVSEGSASPETRLPPSMIGAVLLPIGLFWFAWTNGPEIHWIVSITASSFFAAGLVLVFLSLLNYLIDSYTIFAASALAANSVLRSLLGAAFPLFSTKMYDGLGIHWASSVPGFLALACLPFPFVFYRYGARIRSKCAMSSEAQQYQ</sequence>
<name>A0A9P8W567_9HYPO</name>
<feature type="transmembrane region" description="Helical" evidence="10">
    <location>
        <begin position="246"/>
        <end position="271"/>
    </location>
</feature>
<dbReference type="Gene3D" id="1.20.1250.20">
    <property type="entry name" value="MFS general substrate transporter like domains"/>
    <property type="match status" value="1"/>
</dbReference>
<feature type="transmembrane region" description="Helical" evidence="10">
    <location>
        <begin position="397"/>
        <end position="416"/>
    </location>
</feature>
<dbReference type="EMBL" id="JAGPYM010000014">
    <property type="protein sequence ID" value="KAH6887661.1"/>
    <property type="molecule type" value="Genomic_DNA"/>
</dbReference>
<dbReference type="InterPro" id="IPR011701">
    <property type="entry name" value="MFS"/>
</dbReference>
<evidence type="ECO:0000256" key="5">
    <source>
        <dbReference type="ARBA" id="ARBA00022989"/>
    </source>
</evidence>
<keyword evidence="3" id="KW-1003">Cell membrane</keyword>
<dbReference type="OrthoDB" id="446368at2759"/>
<dbReference type="InterPro" id="IPR036259">
    <property type="entry name" value="MFS_trans_sf"/>
</dbReference>
<keyword evidence="2" id="KW-0813">Transport</keyword>
<accession>A0A9P8W567</accession>
<dbReference type="SUPFAM" id="SSF103473">
    <property type="entry name" value="MFS general substrate transporter"/>
    <property type="match status" value="1"/>
</dbReference>
<dbReference type="CDD" id="cd17323">
    <property type="entry name" value="MFS_Tpo1_MDR_like"/>
    <property type="match status" value="1"/>
</dbReference>
<feature type="transmembrane region" description="Helical" evidence="10">
    <location>
        <begin position="88"/>
        <end position="111"/>
    </location>
</feature>
<dbReference type="AlphaFoldDB" id="A0A9P8W567"/>
<dbReference type="GO" id="GO:0005886">
    <property type="term" value="C:plasma membrane"/>
    <property type="evidence" value="ECO:0007669"/>
    <property type="project" value="UniProtKB-SubCell"/>
</dbReference>
<feature type="transmembrane region" description="Helical" evidence="10">
    <location>
        <begin position="123"/>
        <end position="142"/>
    </location>
</feature>
<keyword evidence="5 10" id="KW-1133">Transmembrane helix</keyword>
<feature type="transmembrane region" description="Helical" evidence="10">
    <location>
        <begin position="319"/>
        <end position="344"/>
    </location>
</feature>
<evidence type="ECO:0000313" key="12">
    <source>
        <dbReference type="EMBL" id="KAH6887661.1"/>
    </source>
</evidence>
<dbReference type="GO" id="GO:0022857">
    <property type="term" value="F:transmembrane transporter activity"/>
    <property type="evidence" value="ECO:0007669"/>
    <property type="project" value="InterPro"/>
</dbReference>
<feature type="transmembrane region" description="Helical" evidence="10">
    <location>
        <begin position="490"/>
        <end position="510"/>
    </location>
</feature>
<dbReference type="Pfam" id="PF07690">
    <property type="entry name" value="MFS_1"/>
    <property type="match status" value="1"/>
</dbReference>
<evidence type="ECO:0000256" key="10">
    <source>
        <dbReference type="SAM" id="Phobius"/>
    </source>
</evidence>
<dbReference type="PROSITE" id="PS50850">
    <property type="entry name" value="MFS"/>
    <property type="match status" value="1"/>
</dbReference>
<evidence type="ECO:0000256" key="3">
    <source>
        <dbReference type="ARBA" id="ARBA00022475"/>
    </source>
</evidence>
<feature type="transmembrane region" description="Helical" evidence="10">
    <location>
        <begin position="179"/>
        <end position="200"/>
    </location>
</feature>
<dbReference type="InterPro" id="IPR020846">
    <property type="entry name" value="MFS_dom"/>
</dbReference>
<keyword evidence="6 10" id="KW-0472">Membrane</keyword>
<keyword evidence="13" id="KW-1185">Reference proteome</keyword>
<comment type="similarity">
    <text evidence="8">Belongs to the major facilitator superfamily. DHA1 family. Polyamines/proton antiporter (TC 2.A.1.2.16) subfamily.</text>
</comment>
<evidence type="ECO:0000256" key="7">
    <source>
        <dbReference type="ARBA" id="ARBA00023180"/>
    </source>
</evidence>
<feature type="transmembrane region" description="Helical" evidence="10">
    <location>
        <begin position="422"/>
        <end position="446"/>
    </location>
</feature>
<comment type="subcellular location">
    <subcellularLocation>
        <location evidence="1">Cell membrane</location>
        <topology evidence="1">Multi-pass membrane protein</topology>
    </subcellularLocation>
</comment>
<evidence type="ECO:0000256" key="9">
    <source>
        <dbReference type="SAM" id="MobiDB-lite"/>
    </source>
</evidence>
<feature type="domain" description="Major facilitator superfamily (MFS) profile" evidence="11">
    <location>
        <begin position="88"/>
        <end position="519"/>
    </location>
</feature>
<evidence type="ECO:0000259" key="11">
    <source>
        <dbReference type="PROSITE" id="PS50850"/>
    </source>
</evidence>
<evidence type="ECO:0000256" key="4">
    <source>
        <dbReference type="ARBA" id="ARBA00022692"/>
    </source>
</evidence>
<keyword evidence="4 10" id="KW-0812">Transmembrane</keyword>
<reference evidence="12 13" key="1">
    <citation type="journal article" date="2021" name="Nat. Commun.">
        <title>Genetic determinants of endophytism in the Arabidopsis root mycobiome.</title>
        <authorList>
            <person name="Mesny F."/>
            <person name="Miyauchi S."/>
            <person name="Thiergart T."/>
            <person name="Pickel B."/>
            <person name="Atanasova L."/>
            <person name="Karlsson M."/>
            <person name="Huettel B."/>
            <person name="Barry K.W."/>
            <person name="Haridas S."/>
            <person name="Chen C."/>
            <person name="Bauer D."/>
            <person name="Andreopoulos W."/>
            <person name="Pangilinan J."/>
            <person name="LaButti K."/>
            <person name="Riley R."/>
            <person name="Lipzen A."/>
            <person name="Clum A."/>
            <person name="Drula E."/>
            <person name="Henrissat B."/>
            <person name="Kohler A."/>
            <person name="Grigoriev I.V."/>
            <person name="Martin F.M."/>
            <person name="Hacquard S."/>
        </authorList>
    </citation>
    <scope>NUCLEOTIDE SEQUENCE [LARGE SCALE GENOMIC DNA]</scope>
    <source>
        <strain evidence="12 13">MPI-CAGE-CH-0241</strain>
    </source>
</reference>
<feature type="region of interest" description="Disordered" evidence="9">
    <location>
        <begin position="1"/>
        <end position="27"/>
    </location>
</feature>
<dbReference type="Proteomes" id="UP000777438">
    <property type="component" value="Unassembled WGS sequence"/>
</dbReference>
<proteinExistence type="inferred from homology"/>
<feature type="transmembrane region" description="Helical" evidence="10">
    <location>
        <begin position="212"/>
        <end position="234"/>
    </location>
</feature>
<evidence type="ECO:0000313" key="13">
    <source>
        <dbReference type="Proteomes" id="UP000777438"/>
    </source>
</evidence>
<evidence type="ECO:0000256" key="1">
    <source>
        <dbReference type="ARBA" id="ARBA00004651"/>
    </source>
</evidence>
<keyword evidence="7" id="KW-0325">Glycoprotein</keyword>
<feature type="transmembrane region" description="Helical" evidence="10">
    <location>
        <begin position="356"/>
        <end position="376"/>
    </location>
</feature>
<feature type="transmembrane region" description="Helical" evidence="10">
    <location>
        <begin position="154"/>
        <end position="173"/>
    </location>
</feature>
<gene>
    <name evidence="12" type="ORF">B0T10DRAFT_490168</name>
</gene>
<dbReference type="PANTHER" id="PTHR23502:SF186">
    <property type="entry name" value="MAJOR FACILITATOR SUPERFAMILY (MFS) PROFILE DOMAIN-CONTAINING PROTEIN"/>
    <property type="match status" value="1"/>
</dbReference>
<protein>
    <submittedName>
        <fullName evidence="12">Major facilitator superfamily domain-containing protein</fullName>
    </submittedName>
</protein>
<organism evidence="12 13">
    <name type="scientific">Thelonectria olida</name>
    <dbReference type="NCBI Taxonomy" id="1576542"/>
    <lineage>
        <taxon>Eukaryota</taxon>
        <taxon>Fungi</taxon>
        <taxon>Dikarya</taxon>
        <taxon>Ascomycota</taxon>
        <taxon>Pezizomycotina</taxon>
        <taxon>Sordariomycetes</taxon>
        <taxon>Hypocreomycetidae</taxon>
        <taxon>Hypocreales</taxon>
        <taxon>Nectriaceae</taxon>
        <taxon>Thelonectria</taxon>
    </lineage>
</organism>
<evidence type="ECO:0000256" key="2">
    <source>
        <dbReference type="ARBA" id="ARBA00022448"/>
    </source>
</evidence>
<evidence type="ECO:0000256" key="8">
    <source>
        <dbReference type="ARBA" id="ARBA00038459"/>
    </source>
</evidence>
<comment type="caution">
    <text evidence="12">The sequence shown here is derived from an EMBL/GenBank/DDBJ whole genome shotgun (WGS) entry which is preliminary data.</text>
</comment>